<evidence type="ECO:0000313" key="1">
    <source>
        <dbReference type="EMBL" id="KAH3708800.1"/>
    </source>
</evidence>
<proteinExistence type="predicted"/>
<sequence>MLTKSSPSLTSQAMAHLQTLRSTMKVMSIVGWTRTGFVPFLSQTPYPMTIRMCLTSSSEMTPSHCGPTS</sequence>
<dbReference type="AlphaFoldDB" id="A0A9D4BTG4"/>
<accession>A0A9D4BTG4</accession>
<organism evidence="1 2">
    <name type="scientific">Dreissena polymorpha</name>
    <name type="common">Zebra mussel</name>
    <name type="synonym">Mytilus polymorpha</name>
    <dbReference type="NCBI Taxonomy" id="45954"/>
    <lineage>
        <taxon>Eukaryota</taxon>
        <taxon>Metazoa</taxon>
        <taxon>Spiralia</taxon>
        <taxon>Lophotrochozoa</taxon>
        <taxon>Mollusca</taxon>
        <taxon>Bivalvia</taxon>
        <taxon>Autobranchia</taxon>
        <taxon>Heteroconchia</taxon>
        <taxon>Euheterodonta</taxon>
        <taxon>Imparidentia</taxon>
        <taxon>Neoheterodontei</taxon>
        <taxon>Myida</taxon>
        <taxon>Dreissenoidea</taxon>
        <taxon>Dreissenidae</taxon>
        <taxon>Dreissena</taxon>
    </lineage>
</organism>
<dbReference type="EMBL" id="JAIWYP010000014">
    <property type="protein sequence ID" value="KAH3708800.1"/>
    <property type="molecule type" value="Genomic_DNA"/>
</dbReference>
<gene>
    <name evidence="1" type="ORF">DPMN_068259</name>
</gene>
<dbReference type="Proteomes" id="UP000828390">
    <property type="component" value="Unassembled WGS sequence"/>
</dbReference>
<protein>
    <submittedName>
        <fullName evidence="1">Uncharacterized protein</fullName>
    </submittedName>
</protein>
<reference evidence="1" key="1">
    <citation type="journal article" date="2019" name="bioRxiv">
        <title>The Genome of the Zebra Mussel, Dreissena polymorpha: A Resource for Invasive Species Research.</title>
        <authorList>
            <person name="McCartney M.A."/>
            <person name="Auch B."/>
            <person name="Kono T."/>
            <person name="Mallez S."/>
            <person name="Zhang Y."/>
            <person name="Obille A."/>
            <person name="Becker A."/>
            <person name="Abrahante J.E."/>
            <person name="Garbe J."/>
            <person name="Badalamenti J.P."/>
            <person name="Herman A."/>
            <person name="Mangelson H."/>
            <person name="Liachko I."/>
            <person name="Sullivan S."/>
            <person name="Sone E.D."/>
            <person name="Koren S."/>
            <person name="Silverstein K.A.T."/>
            <person name="Beckman K.B."/>
            <person name="Gohl D.M."/>
        </authorList>
    </citation>
    <scope>NUCLEOTIDE SEQUENCE</scope>
    <source>
        <strain evidence="1">Duluth1</strain>
        <tissue evidence="1">Whole animal</tissue>
    </source>
</reference>
<reference evidence="1" key="2">
    <citation type="submission" date="2020-11" db="EMBL/GenBank/DDBJ databases">
        <authorList>
            <person name="McCartney M.A."/>
            <person name="Auch B."/>
            <person name="Kono T."/>
            <person name="Mallez S."/>
            <person name="Becker A."/>
            <person name="Gohl D.M."/>
            <person name="Silverstein K.A.T."/>
            <person name="Koren S."/>
            <person name="Bechman K.B."/>
            <person name="Herman A."/>
            <person name="Abrahante J.E."/>
            <person name="Garbe J."/>
        </authorList>
    </citation>
    <scope>NUCLEOTIDE SEQUENCE</scope>
    <source>
        <strain evidence="1">Duluth1</strain>
        <tissue evidence="1">Whole animal</tissue>
    </source>
</reference>
<keyword evidence="2" id="KW-1185">Reference proteome</keyword>
<name>A0A9D4BTG4_DREPO</name>
<evidence type="ECO:0000313" key="2">
    <source>
        <dbReference type="Proteomes" id="UP000828390"/>
    </source>
</evidence>
<comment type="caution">
    <text evidence="1">The sequence shown here is derived from an EMBL/GenBank/DDBJ whole genome shotgun (WGS) entry which is preliminary data.</text>
</comment>